<evidence type="ECO:0000256" key="7">
    <source>
        <dbReference type="ARBA" id="ARBA00023306"/>
    </source>
</evidence>
<dbReference type="AlphaFoldDB" id="A0A6I4LVX2"/>
<dbReference type="Gene3D" id="3.90.190.20">
    <property type="entry name" value="Mur ligase, C-terminal domain"/>
    <property type="match status" value="1"/>
</dbReference>
<dbReference type="GO" id="GO:0071555">
    <property type="term" value="P:cell wall organization"/>
    <property type="evidence" value="ECO:0007669"/>
    <property type="project" value="UniProtKB-KW"/>
</dbReference>
<evidence type="ECO:0000259" key="9">
    <source>
        <dbReference type="Pfam" id="PF01225"/>
    </source>
</evidence>
<gene>
    <name evidence="12" type="ORF">EUU23_00630</name>
</gene>
<proteinExistence type="predicted"/>
<evidence type="ECO:0000313" key="12">
    <source>
        <dbReference type="EMBL" id="MVZ96206.1"/>
    </source>
</evidence>
<dbReference type="InterPro" id="IPR000713">
    <property type="entry name" value="Mur_ligase_N"/>
</dbReference>
<dbReference type="SUPFAM" id="SSF53244">
    <property type="entry name" value="MurD-like peptide ligases, peptide-binding domain"/>
    <property type="match status" value="1"/>
</dbReference>
<reference evidence="12 13" key="1">
    <citation type="submission" date="2019-01" db="EMBL/GenBank/DDBJ databases">
        <title>Sphingorhabdus lacus sp.nov., isolated from an oligotrophic freshwater lake.</title>
        <authorList>
            <person name="Park M."/>
        </authorList>
    </citation>
    <scope>NUCLEOTIDE SEQUENCE [LARGE SCALE GENOMIC DNA]</scope>
    <source>
        <strain evidence="12 13">IMCC26285</strain>
    </source>
</reference>
<evidence type="ECO:0000313" key="13">
    <source>
        <dbReference type="Proteomes" id="UP000471147"/>
    </source>
</evidence>
<evidence type="ECO:0000259" key="10">
    <source>
        <dbReference type="Pfam" id="PF02875"/>
    </source>
</evidence>
<dbReference type="SUPFAM" id="SSF51984">
    <property type="entry name" value="MurCD N-terminal domain"/>
    <property type="match status" value="1"/>
</dbReference>
<comment type="caution">
    <text evidence="12">The sequence shown here is derived from an EMBL/GenBank/DDBJ whole genome shotgun (WGS) entry which is preliminary data.</text>
</comment>
<dbReference type="GO" id="GO:0008360">
    <property type="term" value="P:regulation of cell shape"/>
    <property type="evidence" value="ECO:0007669"/>
    <property type="project" value="UniProtKB-KW"/>
</dbReference>
<dbReference type="RefSeq" id="WP_160352216.1">
    <property type="nucleotide sequence ID" value="NZ_SDWJ01000001.1"/>
</dbReference>
<evidence type="ECO:0000256" key="3">
    <source>
        <dbReference type="ARBA" id="ARBA00022741"/>
    </source>
</evidence>
<keyword evidence="2" id="KW-0132">Cell division</keyword>
<sequence length="463" mass="48534">MSNTKSYFFCGIGGSGMLPLATILAEQGAEVAGSDRALDQGRLGAKFEYLQARGMDLFAQDGSGLTCGGQILVASAAVEDSVPDVAKAKALGCARMTRAQLLAELFNASPRSVAVGGTSGKSTVTGMIGWIASELSCDPTIMNGAVMRNFADADAPFASSRVGKGGLFISEVDESDGSIALFQPEIAVLNNITLDHKSLAELRQLFGDFAARAKCTVWNADDPESVALMAGKSKAVSFGFAEKAEYRAVDLVEAPLSVEFRLLVKGAEYAVKLAVPGRHNAANALAALAASGALGLDLEKAVAAIGRYKGLARRFEIIGTTRGITVIDDFGHNPDKISATLDTLKAFPGRVIAFFQPHGFGPLRVMGKELAEVFAAKLVSSDLLYLCDPVYFGGTVDKTIGADNIVALVNSAGTVRAEHIVDRVDCAKQITAVARPGDRIVIMGARDDTLSAFAAEMLDNIRG</sequence>
<dbReference type="InterPro" id="IPR013221">
    <property type="entry name" value="Mur_ligase_cen"/>
</dbReference>
<dbReference type="InterPro" id="IPR036615">
    <property type="entry name" value="Mur_ligase_C_dom_sf"/>
</dbReference>
<evidence type="ECO:0000256" key="6">
    <source>
        <dbReference type="ARBA" id="ARBA00022984"/>
    </source>
</evidence>
<evidence type="ECO:0000256" key="8">
    <source>
        <dbReference type="ARBA" id="ARBA00023316"/>
    </source>
</evidence>
<keyword evidence="4" id="KW-0067">ATP-binding</keyword>
<dbReference type="GO" id="GO:0016881">
    <property type="term" value="F:acid-amino acid ligase activity"/>
    <property type="evidence" value="ECO:0007669"/>
    <property type="project" value="InterPro"/>
</dbReference>
<evidence type="ECO:0000256" key="2">
    <source>
        <dbReference type="ARBA" id="ARBA00022618"/>
    </source>
</evidence>
<name>A0A6I4LVX2_9SPHN</name>
<keyword evidence="7" id="KW-0131">Cell cycle</keyword>
<evidence type="ECO:0000256" key="5">
    <source>
        <dbReference type="ARBA" id="ARBA00022960"/>
    </source>
</evidence>
<dbReference type="OrthoDB" id="9804126at2"/>
<keyword evidence="1 12" id="KW-0436">Ligase</keyword>
<dbReference type="Pfam" id="PF08245">
    <property type="entry name" value="Mur_ligase_M"/>
    <property type="match status" value="1"/>
</dbReference>
<dbReference type="Pfam" id="PF02875">
    <property type="entry name" value="Mur_ligase_C"/>
    <property type="match status" value="1"/>
</dbReference>
<dbReference type="GO" id="GO:0005524">
    <property type="term" value="F:ATP binding"/>
    <property type="evidence" value="ECO:0007669"/>
    <property type="project" value="UniProtKB-KW"/>
</dbReference>
<accession>A0A6I4LVX2</accession>
<dbReference type="GO" id="GO:0051301">
    <property type="term" value="P:cell division"/>
    <property type="evidence" value="ECO:0007669"/>
    <property type="project" value="UniProtKB-KW"/>
</dbReference>
<evidence type="ECO:0000256" key="1">
    <source>
        <dbReference type="ARBA" id="ARBA00022598"/>
    </source>
</evidence>
<dbReference type="Gene3D" id="3.40.1190.10">
    <property type="entry name" value="Mur-like, catalytic domain"/>
    <property type="match status" value="1"/>
</dbReference>
<organism evidence="12 13">
    <name type="scientific">Sphingorhabdus profundilacus</name>
    <dbReference type="NCBI Taxonomy" id="2509718"/>
    <lineage>
        <taxon>Bacteria</taxon>
        <taxon>Pseudomonadati</taxon>
        <taxon>Pseudomonadota</taxon>
        <taxon>Alphaproteobacteria</taxon>
        <taxon>Sphingomonadales</taxon>
        <taxon>Sphingomonadaceae</taxon>
        <taxon>Sphingorhabdus</taxon>
    </lineage>
</organism>
<dbReference type="InterPro" id="IPR004101">
    <property type="entry name" value="Mur_ligase_C"/>
</dbReference>
<dbReference type="EMBL" id="SDWJ01000001">
    <property type="protein sequence ID" value="MVZ96206.1"/>
    <property type="molecule type" value="Genomic_DNA"/>
</dbReference>
<dbReference type="PANTHER" id="PTHR43445">
    <property type="entry name" value="UDP-N-ACETYLMURAMATE--L-ALANINE LIGASE-RELATED"/>
    <property type="match status" value="1"/>
</dbReference>
<dbReference type="GO" id="GO:0009252">
    <property type="term" value="P:peptidoglycan biosynthetic process"/>
    <property type="evidence" value="ECO:0007669"/>
    <property type="project" value="UniProtKB-KW"/>
</dbReference>
<dbReference type="InterPro" id="IPR036565">
    <property type="entry name" value="Mur-like_cat_sf"/>
</dbReference>
<feature type="domain" description="Mur ligase N-terminal catalytic" evidence="9">
    <location>
        <begin position="9"/>
        <end position="108"/>
    </location>
</feature>
<keyword evidence="3" id="KW-0547">Nucleotide-binding</keyword>
<dbReference type="Proteomes" id="UP000471147">
    <property type="component" value="Unassembled WGS sequence"/>
</dbReference>
<feature type="domain" description="Mur ligase central" evidence="11">
    <location>
        <begin position="115"/>
        <end position="290"/>
    </location>
</feature>
<keyword evidence="5" id="KW-0133">Cell shape</keyword>
<evidence type="ECO:0000259" key="11">
    <source>
        <dbReference type="Pfam" id="PF08245"/>
    </source>
</evidence>
<keyword evidence="13" id="KW-1185">Reference proteome</keyword>
<dbReference type="Gene3D" id="3.40.50.720">
    <property type="entry name" value="NAD(P)-binding Rossmann-like Domain"/>
    <property type="match status" value="1"/>
</dbReference>
<dbReference type="Pfam" id="PF01225">
    <property type="entry name" value="Mur_ligase"/>
    <property type="match status" value="1"/>
</dbReference>
<feature type="domain" description="Mur ligase C-terminal" evidence="10">
    <location>
        <begin position="313"/>
        <end position="446"/>
    </location>
</feature>
<dbReference type="PANTHER" id="PTHR43445:SF3">
    <property type="entry name" value="UDP-N-ACETYLMURAMATE--L-ALANINE LIGASE"/>
    <property type="match status" value="1"/>
</dbReference>
<keyword evidence="6" id="KW-0573">Peptidoglycan synthesis</keyword>
<evidence type="ECO:0000256" key="4">
    <source>
        <dbReference type="ARBA" id="ARBA00022840"/>
    </source>
</evidence>
<dbReference type="InterPro" id="IPR050061">
    <property type="entry name" value="MurCDEF_pg_biosynth"/>
</dbReference>
<dbReference type="SUPFAM" id="SSF53623">
    <property type="entry name" value="MurD-like peptide ligases, catalytic domain"/>
    <property type="match status" value="1"/>
</dbReference>
<protein>
    <submittedName>
        <fullName evidence="12">UDP-N-acetylmuramate--alanine ligase</fullName>
    </submittedName>
</protein>
<keyword evidence="8" id="KW-0961">Cell wall biogenesis/degradation</keyword>